<dbReference type="CDD" id="cd02253">
    <property type="entry name" value="DmpA"/>
    <property type="match status" value="1"/>
</dbReference>
<dbReference type="Proteomes" id="UP000663400">
    <property type="component" value="Chromosome"/>
</dbReference>
<accession>A0ABX7RCM9</accession>
<feature type="signal peptide" evidence="2">
    <location>
        <begin position="1"/>
        <end position="20"/>
    </location>
</feature>
<evidence type="ECO:0000256" key="2">
    <source>
        <dbReference type="SAM" id="SignalP"/>
    </source>
</evidence>
<reference evidence="3 4" key="1">
    <citation type="submission" date="2021-02" db="EMBL/GenBank/DDBJ databases">
        <title>Lysobacter arenosi sp. nov., isolated from soil of gangwondo yeongwol, south Korea.</title>
        <authorList>
            <person name="Kim K.R."/>
            <person name="Kim K.H."/>
            <person name="Jeon C.O."/>
        </authorList>
    </citation>
    <scope>NUCLEOTIDE SEQUENCE [LARGE SCALE GENOMIC DNA]</scope>
    <source>
        <strain evidence="3 4">R7</strain>
    </source>
</reference>
<dbReference type="InterPro" id="IPR005321">
    <property type="entry name" value="Peptidase_S58_DmpA"/>
</dbReference>
<name>A0ABX7RCM9_9GAMM</name>
<dbReference type="InterPro" id="IPR016117">
    <property type="entry name" value="ArgJ-like_dom_sf"/>
</dbReference>
<comment type="similarity">
    <text evidence="1">Belongs to the peptidase S58 family.</text>
</comment>
<dbReference type="PANTHER" id="PTHR36512">
    <property type="entry name" value="D-AMINOPEPTIDASE"/>
    <property type="match status" value="1"/>
</dbReference>
<sequence>MSRRCAPALLALLAITSVHAAEPRARDLGIPFEGTPGTLNAITDVAGVTVGQVTLIEDLADGHKVRTGVTAILPRGKASLDTPVFGGWFALNGNGEMTGTAWIDESGQVEGPVMLTNTHSVGVVRDAVIAERVKAGGADASGYWWSLPIVAETWDGHLNDINGFHVKPEHVAQALRDARDGPVAEGNVGGGTGMICHEFKCGIGTASRRINSDGHDYTVGVLVQANYGVRDPLRIAGVPVGQFLRDDRVYTDAAITGDTGSIVIVVATDAPLLPHQLKRIAKRAGMGLARMGSYAGNGSGDLFLAFSTANAPAQDSGALHHAQFLGNDNVDGLFEATVQATEEAIVNAMVAARDMRGEGGRYANAIPHAPLVKLLKRYGRYQAPK</sequence>
<dbReference type="Pfam" id="PF03576">
    <property type="entry name" value="Peptidase_S58"/>
    <property type="match status" value="1"/>
</dbReference>
<dbReference type="PANTHER" id="PTHR36512:SF3">
    <property type="entry name" value="BLR5678 PROTEIN"/>
    <property type="match status" value="1"/>
</dbReference>
<dbReference type="RefSeq" id="WP_200608809.1">
    <property type="nucleotide sequence ID" value="NZ_CP071517.1"/>
</dbReference>
<keyword evidence="2" id="KW-0732">Signal</keyword>
<feature type="chain" id="PRO_5047270542" evidence="2">
    <location>
        <begin position="21"/>
        <end position="385"/>
    </location>
</feature>
<dbReference type="EMBL" id="CP071517">
    <property type="protein sequence ID" value="QSX74729.1"/>
    <property type="molecule type" value="Genomic_DNA"/>
</dbReference>
<dbReference type="SUPFAM" id="SSF56266">
    <property type="entry name" value="DmpA/ArgJ-like"/>
    <property type="match status" value="1"/>
</dbReference>
<protein>
    <submittedName>
        <fullName evidence="3">P1 family peptidase</fullName>
    </submittedName>
</protein>
<evidence type="ECO:0000313" key="3">
    <source>
        <dbReference type="EMBL" id="QSX74729.1"/>
    </source>
</evidence>
<evidence type="ECO:0000256" key="1">
    <source>
        <dbReference type="ARBA" id="ARBA00007068"/>
    </source>
</evidence>
<evidence type="ECO:0000313" key="4">
    <source>
        <dbReference type="Proteomes" id="UP000663400"/>
    </source>
</evidence>
<proteinExistence type="inferred from homology"/>
<organism evidence="3 4">
    <name type="scientific">Lysobacter arenosi</name>
    <dbReference type="NCBI Taxonomy" id="2795387"/>
    <lineage>
        <taxon>Bacteria</taxon>
        <taxon>Pseudomonadati</taxon>
        <taxon>Pseudomonadota</taxon>
        <taxon>Gammaproteobacteria</taxon>
        <taxon>Lysobacterales</taxon>
        <taxon>Lysobacteraceae</taxon>
        <taxon>Lysobacter</taxon>
    </lineage>
</organism>
<keyword evidence="4" id="KW-1185">Reference proteome</keyword>
<dbReference type="Gene3D" id="3.60.70.12">
    <property type="entry name" value="L-amino peptidase D-ALA esterase/amidase"/>
    <property type="match status" value="1"/>
</dbReference>
<gene>
    <name evidence="3" type="ORF">HIV01_016420</name>
</gene>